<feature type="region of interest" description="Disordered" evidence="13">
    <location>
        <begin position="261"/>
        <end position="287"/>
    </location>
</feature>
<evidence type="ECO:0000256" key="12">
    <source>
        <dbReference type="ARBA" id="ARBA00023242"/>
    </source>
</evidence>
<comment type="similarity">
    <text evidence="5">Belongs to the lariat debranching enzyme family.</text>
</comment>
<reference evidence="15 16" key="1">
    <citation type="journal article" date="2019" name="BMC Genomics">
        <title>Chromosome level assembly and comparative genome analysis confirm lager-brewing yeasts originated from a single hybridization.</title>
        <authorList>
            <person name="Salazar A.N."/>
            <person name="Gorter de Vries A.R."/>
            <person name="van den Broek M."/>
            <person name="Brouwers N."/>
            <person name="de la Torre Cortes P."/>
            <person name="Kuijpers N.G.A."/>
            <person name="Daran J.G."/>
            <person name="Abeel T."/>
        </authorList>
    </citation>
    <scope>NUCLEOTIDE SEQUENCE [LARGE SCALE GENOMIC DNA]</scope>
    <source>
        <strain evidence="15 16">CBS 1483</strain>
    </source>
</reference>
<evidence type="ECO:0000256" key="5">
    <source>
        <dbReference type="ARBA" id="ARBA00006045"/>
    </source>
</evidence>
<dbReference type="Pfam" id="PF05011">
    <property type="entry name" value="DBR1"/>
    <property type="match status" value="1"/>
</dbReference>
<dbReference type="PANTHER" id="PTHR12849:SF0">
    <property type="entry name" value="LARIAT DEBRANCHING ENZYME"/>
    <property type="match status" value="1"/>
</dbReference>
<gene>
    <name evidence="15" type="primary">DBR1_2</name>
    <name evidence="15" type="ORF">GRS66_008933</name>
</gene>
<organism evidence="15 16">
    <name type="scientific">Saccharomyces pastorianus</name>
    <name type="common">Lager yeast</name>
    <name type="synonym">Saccharomyces cerevisiae x Saccharomyces eubayanus</name>
    <dbReference type="NCBI Taxonomy" id="27292"/>
    <lineage>
        <taxon>Eukaryota</taxon>
        <taxon>Fungi</taxon>
        <taxon>Dikarya</taxon>
        <taxon>Ascomycota</taxon>
        <taxon>Saccharomycotina</taxon>
        <taxon>Saccharomycetes</taxon>
        <taxon>Saccharomycetales</taxon>
        <taxon>Saccharomycetaceae</taxon>
        <taxon>Saccharomyces</taxon>
    </lineage>
</organism>
<dbReference type="InterPro" id="IPR007708">
    <property type="entry name" value="DBR1_C"/>
</dbReference>
<keyword evidence="6" id="KW-0507">mRNA processing</keyword>
<evidence type="ECO:0000256" key="13">
    <source>
        <dbReference type="SAM" id="MobiDB-lite"/>
    </source>
</evidence>
<keyword evidence="10" id="KW-0408">Iron</keyword>
<keyword evidence="7" id="KW-0479">Metal-binding</keyword>
<keyword evidence="11" id="KW-0464">Manganese</keyword>
<dbReference type="GO" id="GO:0005634">
    <property type="term" value="C:nucleus"/>
    <property type="evidence" value="ECO:0007669"/>
    <property type="project" value="UniProtKB-SubCell"/>
</dbReference>
<dbReference type="Pfam" id="PF00149">
    <property type="entry name" value="Metallophos"/>
    <property type="match status" value="1"/>
</dbReference>
<dbReference type="GO" id="GO:0000398">
    <property type="term" value="P:mRNA splicing, via spliceosome"/>
    <property type="evidence" value="ECO:0007669"/>
    <property type="project" value="TreeGrafter"/>
</dbReference>
<evidence type="ECO:0000313" key="16">
    <source>
        <dbReference type="Proteomes" id="UP000501346"/>
    </source>
</evidence>
<evidence type="ECO:0000256" key="2">
    <source>
        <dbReference type="ARBA" id="ARBA00001947"/>
    </source>
</evidence>
<dbReference type="PANTHER" id="PTHR12849">
    <property type="entry name" value="RNA LARIAT DEBRANCHING ENZYME"/>
    <property type="match status" value="1"/>
</dbReference>
<keyword evidence="16" id="KW-1185">Reference proteome</keyword>
<comment type="cofactor">
    <cofactor evidence="2">
        <name>Zn(2+)</name>
        <dbReference type="ChEBI" id="CHEBI:29105"/>
    </cofactor>
</comment>
<comment type="subcellular location">
    <subcellularLocation>
        <location evidence="4">Nucleus</location>
    </subcellularLocation>
</comment>
<evidence type="ECO:0000256" key="10">
    <source>
        <dbReference type="ARBA" id="ARBA00023004"/>
    </source>
</evidence>
<evidence type="ECO:0000256" key="9">
    <source>
        <dbReference type="ARBA" id="ARBA00022833"/>
    </source>
</evidence>
<accession>A0A6C1EBP0</accession>
<proteinExistence type="inferred from homology"/>
<dbReference type="InterPro" id="IPR041816">
    <property type="entry name" value="Dbr1_N"/>
</dbReference>
<evidence type="ECO:0000256" key="8">
    <source>
        <dbReference type="ARBA" id="ARBA00022801"/>
    </source>
</evidence>
<sequence length="406" mass="47696">MTKLRIAVQGCCHGQLNQIYKEVSRLHAKTPIDLLIILGDFQSIRNSQDFKSISIPPKYQRFGDFISYYNNELEAPVPTIFIGGNHESMRHLMLLPHGGYVAKNIYYLGYSNVIWFKGIRIGSLSGIWKKWDFNKQRLSWNDLESDDWKTNIRALYHVRLSDVAPLFMIRHRIDVMLSHDWPSGVVYHGDIKHLLKFKPFFEQDIQKGELGSPATWQLLRDLCPQWWLSAHLHVRFQASIKHNKRNSQLANRSTSKIKKNSNEIDLDLSSDDDEKPPAVAKSEEKSEPSLKYDETRFLSLDKCLPRRRWLEIVEVEPDKSHISWKDKDHCMFWDPEFINNIKIWERNEDALRNKSFDDINWMGLSQSNGKEDIEIEWEKYAVPEYTLDIQKDEIGQTKLFADKFLA</sequence>
<evidence type="ECO:0000259" key="14">
    <source>
        <dbReference type="SMART" id="SM01124"/>
    </source>
</evidence>
<dbReference type="InterPro" id="IPR029052">
    <property type="entry name" value="Metallo-depent_PP-like"/>
</dbReference>
<keyword evidence="9" id="KW-0862">Zinc</keyword>
<dbReference type="GO" id="GO:0008419">
    <property type="term" value="F:RNA lariat debranching enzyme activity"/>
    <property type="evidence" value="ECO:0007669"/>
    <property type="project" value="TreeGrafter"/>
</dbReference>
<comment type="cofactor">
    <cofactor evidence="3">
        <name>Fe(2+)</name>
        <dbReference type="ChEBI" id="CHEBI:29033"/>
    </cofactor>
</comment>
<dbReference type="CDD" id="cd00844">
    <property type="entry name" value="MPP_Dbr1_N"/>
    <property type="match status" value="1"/>
</dbReference>
<dbReference type="InterPro" id="IPR004843">
    <property type="entry name" value="Calcineurin-like_PHP"/>
</dbReference>
<protein>
    <submittedName>
        <fullName evidence="15">Lariat debranching enzyme</fullName>
    </submittedName>
</protein>
<evidence type="ECO:0000256" key="7">
    <source>
        <dbReference type="ARBA" id="ARBA00022723"/>
    </source>
</evidence>
<evidence type="ECO:0000256" key="3">
    <source>
        <dbReference type="ARBA" id="ARBA00001954"/>
    </source>
</evidence>
<keyword evidence="12" id="KW-0539">Nucleus</keyword>
<dbReference type="OrthoDB" id="407609at2759"/>
<keyword evidence="8" id="KW-0378">Hydrolase</keyword>
<dbReference type="AlphaFoldDB" id="A0A6C1EBP0"/>
<evidence type="ECO:0000256" key="4">
    <source>
        <dbReference type="ARBA" id="ARBA00004123"/>
    </source>
</evidence>
<dbReference type="Proteomes" id="UP000501346">
    <property type="component" value="Chromosome SeXI"/>
</dbReference>
<evidence type="ECO:0000256" key="6">
    <source>
        <dbReference type="ARBA" id="ARBA00022664"/>
    </source>
</evidence>
<feature type="domain" description="Lariat debranching enzyme C-terminal" evidence="14">
    <location>
        <begin position="287"/>
        <end position="404"/>
    </location>
</feature>
<dbReference type="SMART" id="SM01124">
    <property type="entry name" value="DBR1"/>
    <property type="match status" value="1"/>
</dbReference>
<name>A0A6C1EBP0_SACPS</name>
<dbReference type="GO" id="GO:0046872">
    <property type="term" value="F:metal ion binding"/>
    <property type="evidence" value="ECO:0007669"/>
    <property type="project" value="UniProtKB-KW"/>
</dbReference>
<dbReference type="Gene3D" id="3.60.21.10">
    <property type="match status" value="1"/>
</dbReference>
<evidence type="ECO:0000256" key="11">
    <source>
        <dbReference type="ARBA" id="ARBA00023211"/>
    </source>
</evidence>
<dbReference type="SUPFAM" id="SSF56300">
    <property type="entry name" value="Metallo-dependent phosphatases"/>
    <property type="match status" value="1"/>
</dbReference>
<feature type="compositionally biased region" description="Acidic residues" evidence="13">
    <location>
        <begin position="264"/>
        <end position="274"/>
    </location>
</feature>
<comment type="cofactor">
    <cofactor evidence="1">
        <name>Mn(2+)</name>
        <dbReference type="ChEBI" id="CHEBI:29035"/>
    </cofactor>
</comment>
<evidence type="ECO:0000256" key="1">
    <source>
        <dbReference type="ARBA" id="ARBA00001936"/>
    </source>
</evidence>
<dbReference type="EMBL" id="CP049008">
    <property type="protein sequence ID" value="QID86311.1"/>
    <property type="molecule type" value="Genomic_DNA"/>
</dbReference>
<evidence type="ECO:0000313" key="15">
    <source>
        <dbReference type="EMBL" id="QID86311.1"/>
    </source>
</evidence>